<dbReference type="AlphaFoldDB" id="A0A9D4JA79"/>
<evidence type="ECO:0000256" key="7">
    <source>
        <dbReference type="ARBA" id="ARBA00023242"/>
    </source>
</evidence>
<evidence type="ECO:0000313" key="10">
    <source>
        <dbReference type="EMBL" id="KAH3804275.1"/>
    </source>
</evidence>
<dbReference type="Gene3D" id="1.10.20.10">
    <property type="entry name" value="Histone, subunit A"/>
    <property type="match status" value="1"/>
</dbReference>
<dbReference type="SUPFAM" id="SSF47113">
    <property type="entry name" value="Histone-fold"/>
    <property type="match status" value="1"/>
</dbReference>
<reference evidence="10" key="1">
    <citation type="journal article" date="2019" name="bioRxiv">
        <title>The Genome of the Zebra Mussel, Dreissena polymorpha: A Resource for Invasive Species Research.</title>
        <authorList>
            <person name="McCartney M.A."/>
            <person name="Auch B."/>
            <person name="Kono T."/>
            <person name="Mallez S."/>
            <person name="Zhang Y."/>
            <person name="Obille A."/>
            <person name="Becker A."/>
            <person name="Abrahante J.E."/>
            <person name="Garbe J."/>
            <person name="Badalamenti J.P."/>
            <person name="Herman A."/>
            <person name="Mangelson H."/>
            <person name="Liachko I."/>
            <person name="Sullivan S."/>
            <person name="Sone E.D."/>
            <person name="Koren S."/>
            <person name="Silverstein K.A.T."/>
            <person name="Beckman K.B."/>
            <person name="Gohl D.M."/>
        </authorList>
    </citation>
    <scope>NUCLEOTIDE SEQUENCE</scope>
    <source>
        <strain evidence="10">Duluth1</strain>
        <tissue evidence="10">Whole animal</tissue>
    </source>
</reference>
<feature type="domain" description="TATA box binding protein associated factor (TAF) histone-like fold" evidence="9">
    <location>
        <begin position="10"/>
        <end position="74"/>
    </location>
</feature>
<dbReference type="Pfam" id="PF07571">
    <property type="entry name" value="TAF6_C"/>
    <property type="match status" value="1"/>
</dbReference>
<dbReference type="GO" id="GO:0016251">
    <property type="term" value="F:RNA polymerase II general transcription initiation factor activity"/>
    <property type="evidence" value="ECO:0007669"/>
    <property type="project" value="InterPro"/>
</dbReference>
<dbReference type="InterPro" id="IPR009072">
    <property type="entry name" value="Histone-fold"/>
</dbReference>
<proteinExistence type="inferred from homology"/>
<dbReference type="GO" id="GO:0003713">
    <property type="term" value="F:transcription coactivator activity"/>
    <property type="evidence" value="ECO:0007669"/>
    <property type="project" value="TreeGrafter"/>
</dbReference>
<accession>A0A9D4JA79</accession>
<dbReference type="GO" id="GO:0000124">
    <property type="term" value="C:SAGA complex"/>
    <property type="evidence" value="ECO:0007669"/>
    <property type="project" value="InterPro"/>
</dbReference>
<evidence type="ECO:0000256" key="2">
    <source>
        <dbReference type="ARBA" id="ARBA00007688"/>
    </source>
</evidence>
<evidence type="ECO:0000256" key="8">
    <source>
        <dbReference type="ARBA" id="ARBA00040091"/>
    </source>
</evidence>
<dbReference type="Gene3D" id="1.25.40.770">
    <property type="entry name" value="TAF6, C-terminal HEAT repeat domain"/>
    <property type="match status" value="1"/>
</dbReference>
<dbReference type="CDD" id="cd22931">
    <property type="entry name" value="HFD_TAF6"/>
    <property type="match status" value="1"/>
</dbReference>
<dbReference type="Proteomes" id="UP000828390">
    <property type="component" value="Unassembled WGS sequence"/>
</dbReference>
<comment type="subcellular location">
    <subcellularLocation>
        <location evidence="1">Nucleus</location>
    </subcellularLocation>
</comment>
<keyword evidence="5" id="KW-0805">Transcription regulation</keyword>
<dbReference type="InterPro" id="IPR037796">
    <property type="entry name" value="TAF6"/>
</dbReference>
<reference evidence="10" key="2">
    <citation type="submission" date="2020-11" db="EMBL/GenBank/DDBJ databases">
        <authorList>
            <person name="McCartney M.A."/>
            <person name="Auch B."/>
            <person name="Kono T."/>
            <person name="Mallez S."/>
            <person name="Becker A."/>
            <person name="Gohl D.M."/>
            <person name="Silverstein K.A.T."/>
            <person name="Koren S."/>
            <person name="Bechman K.B."/>
            <person name="Herman A."/>
            <person name="Abrahante J.E."/>
            <person name="Garbe J."/>
        </authorList>
    </citation>
    <scope>NUCLEOTIDE SEQUENCE</scope>
    <source>
        <strain evidence="10">Duluth1</strain>
        <tissue evidence="10">Whole animal</tissue>
    </source>
</reference>
<sequence length="607" mass="66291">MAEKESKTSSTLTTESVKVIAESTGIGGLPDKAATYLAEDCTYRLKQVVQEATKFMYHSKRCKLTCGDFDNALRVYNVEPLYGFHTPDMVPFRYASGGGRELHFTEDKELDLSEVINSTLPKVPLDISMKAHWLCIDGEQPAIPENPPPATKDQQKMEILDTSVKTMIDKSHKAGVKPGADIGKRKQKPKGVSDLVRMKELSVHELSVEQQLYYKEITEACVGSDETKRSEALQSLATDPGLHQMLPHFTAFVSEGVKVNIVQNNLALLIYLMRLMKALMENQTIYLEKYLHEFLPGVISCIVSKQLCMRPDVDNHWALRDFAARLNGQICKNFHNNVNNIQPRVTKTFCRALRSEKAALATIYGAVSGLGELGPEVINSFVIPNILMIGDRVKLALEGPIINGADRIAAENIKKVAGKYIPPVLKSHRALADTVEDYTTEYGYLGPLLHAAVMKERSSSTSSVGSTSTQQKPTLQITPAKSHILIGGPGSLSTPQTPTSAQFPAGLAIPRTPTTPSIGSTPGQKFVIMQQPRASMPMQSPAGTSIVKVLPGTPQSLVNPSSVAQKIVVMPSSQAQTAQVQMNTLHMFTTPDQSTQVSIVKQEPGIS</sequence>
<evidence type="ECO:0000259" key="9">
    <source>
        <dbReference type="SMART" id="SM00803"/>
    </source>
</evidence>
<protein>
    <recommendedName>
        <fullName evidence="4">Histone H4</fullName>
    </recommendedName>
    <alternativeName>
        <fullName evidence="8">Transcription initiation factor TFIID subunit 6</fullName>
    </alternativeName>
</protein>
<keyword evidence="11" id="KW-1185">Reference proteome</keyword>
<dbReference type="Pfam" id="PF02969">
    <property type="entry name" value="TAF"/>
    <property type="match status" value="1"/>
</dbReference>
<gene>
    <name evidence="10" type="ORF">DPMN_132559</name>
</gene>
<name>A0A9D4JA79_DREPO</name>
<evidence type="ECO:0000256" key="3">
    <source>
        <dbReference type="ARBA" id="ARBA00011538"/>
    </source>
</evidence>
<comment type="similarity">
    <text evidence="2">Belongs to the TAF6 family.</text>
</comment>
<dbReference type="OrthoDB" id="361039at2759"/>
<evidence type="ECO:0000256" key="6">
    <source>
        <dbReference type="ARBA" id="ARBA00023163"/>
    </source>
</evidence>
<keyword evidence="7" id="KW-0539">Nucleus</keyword>
<dbReference type="GO" id="GO:0046695">
    <property type="term" value="C:SLIK (SAGA-like) complex"/>
    <property type="evidence" value="ECO:0007669"/>
    <property type="project" value="InterPro"/>
</dbReference>
<evidence type="ECO:0000313" key="11">
    <source>
        <dbReference type="Proteomes" id="UP000828390"/>
    </source>
</evidence>
<keyword evidence="6" id="KW-0804">Transcription</keyword>
<comment type="subunit">
    <text evidence="3">The nucleosome is a histone octamer containing two molecules each of H2A, H2B, H3 and H4 assembled in one H3-H4 heterotetramer and two H2A-H2B heterodimers. The octamer wraps approximately 147 bp of DNA.</text>
</comment>
<dbReference type="InterPro" id="IPR046344">
    <property type="entry name" value="TAF6_C_sf"/>
</dbReference>
<dbReference type="CDD" id="cd08050">
    <property type="entry name" value="TAF6C"/>
    <property type="match status" value="1"/>
</dbReference>
<dbReference type="SMART" id="SM00803">
    <property type="entry name" value="TAF"/>
    <property type="match status" value="1"/>
</dbReference>
<evidence type="ECO:0000256" key="5">
    <source>
        <dbReference type="ARBA" id="ARBA00023015"/>
    </source>
</evidence>
<dbReference type="PANTHER" id="PTHR10221">
    <property type="entry name" value="TRANSCRIPTION INITIATION FACTOR TFIID SUBUNIT 6"/>
    <property type="match status" value="1"/>
</dbReference>
<evidence type="ECO:0000256" key="1">
    <source>
        <dbReference type="ARBA" id="ARBA00004123"/>
    </source>
</evidence>
<dbReference type="GO" id="GO:0005669">
    <property type="term" value="C:transcription factor TFIID complex"/>
    <property type="evidence" value="ECO:0007669"/>
    <property type="project" value="InterPro"/>
</dbReference>
<dbReference type="FunFam" id="1.10.20.10:FF:000030">
    <property type="entry name" value="Transcription initiation factor TFIID subunit 6"/>
    <property type="match status" value="1"/>
</dbReference>
<dbReference type="FunFam" id="1.25.40.770:FF:000001">
    <property type="entry name" value="Transcription initiation factor TFIID subunit 6"/>
    <property type="match status" value="1"/>
</dbReference>
<dbReference type="PANTHER" id="PTHR10221:SF9">
    <property type="entry name" value="TRANSCRIPTION INITIATION FACTOR TFIID SUBUNIT 6"/>
    <property type="match status" value="1"/>
</dbReference>
<dbReference type="GO" id="GO:0051123">
    <property type="term" value="P:RNA polymerase II preinitiation complex assembly"/>
    <property type="evidence" value="ECO:0007669"/>
    <property type="project" value="TreeGrafter"/>
</dbReference>
<dbReference type="InterPro" id="IPR011442">
    <property type="entry name" value="TAF6_C"/>
</dbReference>
<evidence type="ECO:0000256" key="4">
    <source>
        <dbReference type="ARBA" id="ARBA00020836"/>
    </source>
</evidence>
<organism evidence="10 11">
    <name type="scientific">Dreissena polymorpha</name>
    <name type="common">Zebra mussel</name>
    <name type="synonym">Mytilus polymorpha</name>
    <dbReference type="NCBI Taxonomy" id="45954"/>
    <lineage>
        <taxon>Eukaryota</taxon>
        <taxon>Metazoa</taxon>
        <taxon>Spiralia</taxon>
        <taxon>Lophotrochozoa</taxon>
        <taxon>Mollusca</taxon>
        <taxon>Bivalvia</taxon>
        <taxon>Autobranchia</taxon>
        <taxon>Heteroconchia</taxon>
        <taxon>Euheterodonta</taxon>
        <taxon>Imparidentia</taxon>
        <taxon>Neoheterodontei</taxon>
        <taxon>Myida</taxon>
        <taxon>Dreissenoidea</taxon>
        <taxon>Dreissenidae</taxon>
        <taxon>Dreissena</taxon>
    </lineage>
</organism>
<dbReference type="GO" id="GO:0046982">
    <property type="term" value="F:protein heterodimerization activity"/>
    <property type="evidence" value="ECO:0007669"/>
    <property type="project" value="InterPro"/>
</dbReference>
<dbReference type="EMBL" id="JAIWYP010000006">
    <property type="protein sequence ID" value="KAH3804275.1"/>
    <property type="molecule type" value="Genomic_DNA"/>
</dbReference>
<dbReference type="InterPro" id="IPR004823">
    <property type="entry name" value="TAF_TATA-bd_Histone-like_dom"/>
</dbReference>
<comment type="caution">
    <text evidence="10">The sequence shown here is derived from an EMBL/GenBank/DDBJ whole genome shotgun (WGS) entry which is preliminary data.</text>
</comment>